<keyword evidence="5" id="KW-0206">Cytoskeleton</keyword>
<dbReference type="InterPro" id="IPR040111">
    <property type="entry name" value="ODAD4"/>
</dbReference>
<keyword evidence="2" id="KW-0963">Cytoplasm</keyword>
<comment type="caution">
    <text evidence="12">The sequence shown here is derived from an EMBL/GenBank/DDBJ whole genome shotgun (WGS) entry which is preliminary data.</text>
</comment>
<dbReference type="InterPro" id="IPR011990">
    <property type="entry name" value="TPR-like_helical_dom_sf"/>
</dbReference>
<evidence type="ECO:0000256" key="4">
    <source>
        <dbReference type="ARBA" id="ARBA00022803"/>
    </source>
</evidence>
<feature type="region of interest" description="Disordered" evidence="11">
    <location>
        <begin position="499"/>
        <end position="592"/>
    </location>
</feature>
<evidence type="ECO:0000256" key="6">
    <source>
        <dbReference type="ARBA" id="ARBA00023273"/>
    </source>
</evidence>
<evidence type="ECO:0000256" key="7">
    <source>
        <dbReference type="ARBA" id="ARBA00034139"/>
    </source>
</evidence>
<dbReference type="InterPro" id="IPR019734">
    <property type="entry name" value="TPR_rpt"/>
</dbReference>
<dbReference type="PANTHER" id="PTHR23040:SF1">
    <property type="entry name" value="OUTER DYNEIN ARM-DOCKING COMPLEX SUBUNIT 4"/>
    <property type="match status" value="1"/>
</dbReference>
<name>A0AAD9URZ7_ACRCE</name>
<dbReference type="Gene3D" id="1.25.40.10">
    <property type="entry name" value="Tetratricopeptide repeat domain"/>
    <property type="match status" value="2"/>
</dbReference>
<comment type="subcellular location">
    <subcellularLocation>
        <location evidence="1">Cytoplasm</location>
        <location evidence="1">Cytoskeleton</location>
        <location evidence="1">Cilium axoneme</location>
    </subcellularLocation>
</comment>
<protein>
    <recommendedName>
        <fullName evidence="7">Outer dynein arm-docking complex subunit 4</fullName>
    </recommendedName>
    <alternativeName>
        <fullName evidence="8">Tetratricopeptide repeat protein 25</fullName>
    </alternativeName>
</protein>
<dbReference type="PROSITE" id="PS50293">
    <property type="entry name" value="TPR_REGION"/>
    <property type="match status" value="1"/>
</dbReference>
<evidence type="ECO:0000256" key="9">
    <source>
        <dbReference type="PROSITE-ProRule" id="PRU00339"/>
    </source>
</evidence>
<keyword evidence="10" id="KW-0175">Coiled coil</keyword>
<keyword evidence="3" id="KW-0677">Repeat</keyword>
<feature type="compositionally biased region" description="Low complexity" evidence="11">
    <location>
        <begin position="262"/>
        <end position="272"/>
    </location>
</feature>
<dbReference type="Proteomes" id="UP001249851">
    <property type="component" value="Unassembled WGS sequence"/>
</dbReference>
<sequence length="592" mass="66389">MYDDDDEPEGPKSSATTYLSEGNVHFNQGEYKKALDSYSQALELQPGYKDCLVQRSKCYLHLGDTDSALRDAEESLTEDPEYIKGLYQKAEALYSKGDFEHALVNFHRGGKLRPDKEEFKLGIQKSEEAIDNAIGSNAKVKLENKGDLSFFAKQDETKKTNKGYSKPTTQAARAQQPAVNRGKNPKSSGNSEKTVKQLLGELYADKEYLEKLMGDQGFIHGSSSKQIYDLVQEGLDYLHTRIDFWRQQEPLYARKNKRVQPKKSPQQKQQKPADTTKFVLRSLEEIDEALAEGNPESSLTKAQSTLKTVQSLGADSLPNKAEVVGNLYSCIGNAYLEMENFDEAFKYHEKDLKGAKKRDNKEAKSRALDNLGRLFAKKGEYTRAIDAWMEKLPLSKSALESTWLYHEIGRCHLELKYYQDAKEFGQKSLAAAEQAGDKVWQLNATVLEAQAEVKLGDLREALQSFEKALDLAKILEDEAAENAISKALSDVNERLAQGVKASAEDASQEELQGYKEPENEAEGLEENKGTEPEKQLEEEGAKGEEPSGNTELEDNNEKGEDTKQDVDDSEEGKKDVELNEDESIKEQQNIVT</sequence>
<feature type="repeat" description="TPR" evidence="9">
    <location>
        <begin position="325"/>
        <end position="358"/>
    </location>
</feature>
<keyword evidence="13" id="KW-1185">Reference proteome</keyword>
<feature type="coiled-coil region" evidence="10">
    <location>
        <begin position="448"/>
        <end position="478"/>
    </location>
</feature>
<dbReference type="AlphaFoldDB" id="A0AAD9URZ7"/>
<feature type="compositionally biased region" description="Basic and acidic residues" evidence="11">
    <location>
        <begin position="525"/>
        <end position="545"/>
    </location>
</feature>
<feature type="repeat" description="TPR" evidence="9">
    <location>
        <begin position="365"/>
        <end position="398"/>
    </location>
</feature>
<feature type="region of interest" description="Disordered" evidence="11">
    <location>
        <begin position="1"/>
        <end position="20"/>
    </location>
</feature>
<dbReference type="PANTHER" id="PTHR23040">
    <property type="match status" value="1"/>
</dbReference>
<evidence type="ECO:0000313" key="12">
    <source>
        <dbReference type="EMBL" id="KAK2547741.1"/>
    </source>
</evidence>
<accession>A0AAD9URZ7</accession>
<evidence type="ECO:0000256" key="1">
    <source>
        <dbReference type="ARBA" id="ARBA00004430"/>
    </source>
</evidence>
<keyword evidence="4 9" id="KW-0802">TPR repeat</keyword>
<feature type="region of interest" description="Disordered" evidence="11">
    <location>
        <begin position="156"/>
        <end position="194"/>
    </location>
</feature>
<evidence type="ECO:0000256" key="8">
    <source>
        <dbReference type="ARBA" id="ARBA00034143"/>
    </source>
</evidence>
<evidence type="ECO:0000256" key="5">
    <source>
        <dbReference type="ARBA" id="ARBA00023212"/>
    </source>
</evidence>
<evidence type="ECO:0000256" key="11">
    <source>
        <dbReference type="SAM" id="MobiDB-lite"/>
    </source>
</evidence>
<evidence type="ECO:0000256" key="3">
    <source>
        <dbReference type="ARBA" id="ARBA00022737"/>
    </source>
</evidence>
<dbReference type="GO" id="GO:0005930">
    <property type="term" value="C:axoneme"/>
    <property type="evidence" value="ECO:0007669"/>
    <property type="project" value="UniProtKB-SubCell"/>
</dbReference>
<dbReference type="SUPFAM" id="SSF48452">
    <property type="entry name" value="TPR-like"/>
    <property type="match status" value="1"/>
</dbReference>
<feature type="compositionally biased region" description="Basic and acidic residues" evidence="11">
    <location>
        <begin position="555"/>
        <end position="585"/>
    </location>
</feature>
<evidence type="ECO:0000256" key="2">
    <source>
        <dbReference type="ARBA" id="ARBA00022490"/>
    </source>
</evidence>
<dbReference type="FunFam" id="1.25.40.10:FF:000189">
    <property type="entry name" value="Tetratricopeptide repeat domain 25"/>
    <property type="match status" value="1"/>
</dbReference>
<dbReference type="Pfam" id="PF00515">
    <property type="entry name" value="TPR_1"/>
    <property type="match status" value="1"/>
</dbReference>
<keyword evidence="6" id="KW-0966">Cell projection</keyword>
<reference evidence="12" key="2">
    <citation type="journal article" date="2023" name="Science">
        <title>Genomic signatures of disease resistance in endangered staghorn corals.</title>
        <authorList>
            <person name="Vollmer S.V."/>
            <person name="Selwyn J.D."/>
            <person name="Despard B.A."/>
            <person name="Roesel C.L."/>
        </authorList>
    </citation>
    <scope>NUCLEOTIDE SEQUENCE</scope>
    <source>
        <strain evidence="12">K2</strain>
    </source>
</reference>
<feature type="region of interest" description="Disordered" evidence="11">
    <location>
        <begin position="253"/>
        <end position="276"/>
    </location>
</feature>
<dbReference type="SMART" id="SM00028">
    <property type="entry name" value="TPR"/>
    <property type="match status" value="7"/>
</dbReference>
<dbReference type="EMBL" id="JARQWQ010000169">
    <property type="protein sequence ID" value="KAK2547741.1"/>
    <property type="molecule type" value="Genomic_DNA"/>
</dbReference>
<feature type="compositionally biased region" description="Low complexity" evidence="11">
    <location>
        <begin position="167"/>
        <end position="178"/>
    </location>
</feature>
<dbReference type="PROSITE" id="PS50005">
    <property type="entry name" value="TPR"/>
    <property type="match status" value="3"/>
</dbReference>
<feature type="repeat" description="TPR" evidence="9">
    <location>
        <begin position="15"/>
        <end position="48"/>
    </location>
</feature>
<organism evidence="12 13">
    <name type="scientific">Acropora cervicornis</name>
    <name type="common">Staghorn coral</name>
    <dbReference type="NCBI Taxonomy" id="6130"/>
    <lineage>
        <taxon>Eukaryota</taxon>
        <taxon>Metazoa</taxon>
        <taxon>Cnidaria</taxon>
        <taxon>Anthozoa</taxon>
        <taxon>Hexacorallia</taxon>
        <taxon>Scleractinia</taxon>
        <taxon>Astrocoeniina</taxon>
        <taxon>Acroporidae</taxon>
        <taxon>Acropora</taxon>
    </lineage>
</organism>
<proteinExistence type="predicted"/>
<dbReference type="Pfam" id="PF13424">
    <property type="entry name" value="TPR_12"/>
    <property type="match status" value="2"/>
</dbReference>
<evidence type="ECO:0000256" key="10">
    <source>
        <dbReference type="SAM" id="Coils"/>
    </source>
</evidence>
<gene>
    <name evidence="12" type="ORF">P5673_032208</name>
</gene>
<reference evidence="12" key="1">
    <citation type="journal article" date="2023" name="G3 (Bethesda)">
        <title>Whole genome assembly and annotation of the endangered Caribbean coral Acropora cervicornis.</title>
        <authorList>
            <person name="Selwyn J.D."/>
            <person name="Vollmer S.V."/>
        </authorList>
    </citation>
    <scope>NUCLEOTIDE SEQUENCE</scope>
    <source>
        <strain evidence="12">K2</strain>
    </source>
</reference>
<evidence type="ECO:0000313" key="13">
    <source>
        <dbReference type="Proteomes" id="UP001249851"/>
    </source>
</evidence>
<dbReference type="FunFam" id="1.25.40.10:FF:000795">
    <property type="entry name" value="Tetratricopeptide repeat protein 25"/>
    <property type="match status" value="1"/>
</dbReference>